<keyword evidence="3 4" id="KW-0663">Pyridoxal phosphate</keyword>
<accession>A0A7J8K1N2</accession>
<dbReference type="Proteomes" id="UP000550707">
    <property type="component" value="Unassembled WGS sequence"/>
</dbReference>
<evidence type="ECO:0000313" key="8">
    <source>
        <dbReference type="Proteomes" id="UP000550707"/>
    </source>
</evidence>
<comment type="similarity">
    <text evidence="2">Belongs to the threonine synthase family.</text>
</comment>
<comment type="cofactor">
    <cofactor evidence="1 4">
        <name>pyridoxal 5'-phosphate</name>
        <dbReference type="ChEBI" id="CHEBI:597326"/>
    </cofactor>
</comment>
<dbReference type="SUPFAM" id="SSF52540">
    <property type="entry name" value="P-loop containing nucleoside triphosphate hydrolases"/>
    <property type="match status" value="1"/>
</dbReference>
<dbReference type="Gene3D" id="3.90.1380.10">
    <property type="entry name" value="Threonine synthase, N-terminal domain"/>
    <property type="match status" value="1"/>
</dbReference>
<evidence type="ECO:0000256" key="2">
    <source>
        <dbReference type="ARBA" id="ARBA00005517"/>
    </source>
</evidence>
<evidence type="ECO:0000259" key="6">
    <source>
        <dbReference type="Pfam" id="PF14821"/>
    </source>
</evidence>
<protein>
    <submittedName>
        <fullName evidence="7">Threonine synthase like 1</fullName>
    </submittedName>
</protein>
<dbReference type="CDD" id="cd01560">
    <property type="entry name" value="Thr-synth_2"/>
    <property type="match status" value="1"/>
</dbReference>
<dbReference type="GO" id="GO:0005737">
    <property type="term" value="C:cytoplasm"/>
    <property type="evidence" value="ECO:0007669"/>
    <property type="project" value="TreeGrafter"/>
</dbReference>
<dbReference type="PANTHER" id="PTHR43515">
    <property type="entry name" value="THREONINE SYNTHASE-LIKE 1"/>
    <property type="match status" value="1"/>
</dbReference>
<dbReference type="HAMAP" id="MF_00109">
    <property type="entry name" value="Shikimate_kinase"/>
    <property type="match status" value="1"/>
</dbReference>
<name>A0A7J8K1N2_MOLMO</name>
<dbReference type="InParanoid" id="A0A7J8K1N2"/>
<dbReference type="InterPro" id="IPR036052">
    <property type="entry name" value="TrpB-like_PALP_sf"/>
</dbReference>
<dbReference type="NCBIfam" id="TIGR00260">
    <property type="entry name" value="thrC"/>
    <property type="match status" value="1"/>
</dbReference>
<gene>
    <name evidence="7" type="ORF">HJG59_018109</name>
</gene>
<evidence type="ECO:0000256" key="3">
    <source>
        <dbReference type="ARBA" id="ARBA00022898"/>
    </source>
</evidence>
<dbReference type="PANTHER" id="PTHR43515:SF1">
    <property type="entry name" value="THREONINE SYNTHASE-LIKE 1"/>
    <property type="match status" value="1"/>
</dbReference>
<feature type="compositionally biased region" description="Pro residues" evidence="5">
    <location>
        <begin position="1"/>
        <end position="11"/>
    </location>
</feature>
<dbReference type="EMBL" id="JACASF010000001">
    <property type="protein sequence ID" value="KAF6503027.1"/>
    <property type="molecule type" value="Genomic_DNA"/>
</dbReference>
<feature type="modified residue" description="N6-(pyridoxal phosphate)lysine" evidence="4">
    <location>
        <position position="455"/>
    </location>
</feature>
<feature type="compositionally biased region" description="Low complexity" evidence="5">
    <location>
        <begin position="12"/>
        <end position="22"/>
    </location>
</feature>
<dbReference type="Pfam" id="PF14821">
    <property type="entry name" value="Thr_synth_N"/>
    <property type="match status" value="1"/>
</dbReference>
<dbReference type="Gene3D" id="3.40.50.1100">
    <property type="match status" value="2"/>
</dbReference>
<feature type="domain" description="Threonine synthase N-terminal" evidence="6">
    <location>
        <begin position="351"/>
        <end position="422"/>
    </location>
</feature>
<dbReference type="InterPro" id="IPR027417">
    <property type="entry name" value="P-loop_NTPase"/>
</dbReference>
<dbReference type="AlphaFoldDB" id="A0A7J8K1N2"/>
<dbReference type="InterPro" id="IPR029144">
    <property type="entry name" value="Thr_synth_N"/>
</dbReference>
<dbReference type="FunCoup" id="A0A7J8K1N2">
    <property type="interactions" value="409"/>
</dbReference>
<dbReference type="Pfam" id="PF24857">
    <property type="entry name" value="THR4_C"/>
    <property type="match status" value="1"/>
</dbReference>
<dbReference type="Gene3D" id="3.40.50.300">
    <property type="entry name" value="P-loop containing nucleotide triphosphate hydrolases"/>
    <property type="match status" value="1"/>
</dbReference>
<dbReference type="InterPro" id="IPR031322">
    <property type="entry name" value="Shikimate/glucono_kinase"/>
</dbReference>
<dbReference type="InterPro" id="IPR037158">
    <property type="entry name" value="Thr_synth_N_sf"/>
</dbReference>
<keyword evidence="8" id="KW-1185">Reference proteome</keyword>
<feature type="region of interest" description="Disordered" evidence="5">
    <location>
        <begin position="1"/>
        <end position="38"/>
    </location>
</feature>
<dbReference type="InterPro" id="IPR004450">
    <property type="entry name" value="Thr_synthase-like"/>
</dbReference>
<evidence type="ECO:0000256" key="5">
    <source>
        <dbReference type="SAM" id="MobiDB-lite"/>
    </source>
</evidence>
<dbReference type="PRINTS" id="PR01100">
    <property type="entry name" value="SHIKIMTKNASE"/>
</dbReference>
<dbReference type="CDD" id="cd00464">
    <property type="entry name" value="SK"/>
    <property type="match status" value="1"/>
</dbReference>
<dbReference type="Pfam" id="PF01202">
    <property type="entry name" value="SKI"/>
    <property type="match status" value="1"/>
</dbReference>
<proteinExistence type="inferred from homology"/>
<evidence type="ECO:0000313" key="7">
    <source>
        <dbReference type="EMBL" id="KAF6503027.1"/>
    </source>
</evidence>
<organism evidence="7 8">
    <name type="scientific">Molossus molossus</name>
    <name type="common">Pallas' mastiff bat</name>
    <name type="synonym">Vespertilio molossus</name>
    <dbReference type="NCBI Taxonomy" id="27622"/>
    <lineage>
        <taxon>Eukaryota</taxon>
        <taxon>Metazoa</taxon>
        <taxon>Chordata</taxon>
        <taxon>Craniata</taxon>
        <taxon>Vertebrata</taxon>
        <taxon>Euteleostomi</taxon>
        <taxon>Mammalia</taxon>
        <taxon>Eutheria</taxon>
        <taxon>Laurasiatheria</taxon>
        <taxon>Chiroptera</taxon>
        <taxon>Yangochiroptera</taxon>
        <taxon>Molossidae</taxon>
        <taxon>Molossus</taxon>
    </lineage>
</organism>
<dbReference type="InterPro" id="IPR000623">
    <property type="entry name" value="Shikimate_kinase/TSH1"/>
</dbReference>
<sequence>MPFPLSEPPLSAPRRSSRLLSRPLPPGTAGPLRAAPSPSTCRACAPLPGLAGSAFRPASLWLGPPRRSFSTDSAFLQRLTLALHQQTLHLLSFLGWLGQKSEKRMLHFNRCQLLKQITQKCFSIIHVKTDKHARLFFLRTFALAELRKSCHSTHSLVGDKNIILMGPPGAGKTTVGRIIGLKLGCCVIDVDDDILEKTWNMSVSEKLQDVGNEQFLEEEGKAVLNFSASGSVISLTGSNPMHDASMQHLKKNGIIVYLDVPLTDIVSRLKLMKTDRIVGHNPGTSMKDLIKFRRQYYKKWYDTRVFCESGASPEDIADKVLKAVKRYQDVDSETFISTRHYWPKDCEQKVSTKFFSEAVIEGLASDGGLFVPEKEFPKLNCGEWKSLVGATYVERAQILLEKCIHPADIPAARLGEMIETAYGENFACSKIAPVRHLSGNQFILELFYGPTGSFKDLSLQLMPHLFAHCIPPSCNYMILVATSGDTGSAVLNGFSHLNKNDKQRIAVATFFPENGVSDFQKAQIVGSQKENGWAVGVKSDFDFCQTAIKSIFKDSDFTGFLTVEYGTVLSSANSINWGRLLPQVVYHASAYLDLVSQGFISFGSPVDVCIPTGNFGNILAAVYAKMMGIPIRKFICASNQNHVLTDFIKTGHYDLRERKLTRTFSPAIDILKCSNLERHLHLMANKDGQLMTKLFNQLEEQHHFQIENILVEKLQQDFAADWCSEGECLAAIHSTYNTSGYILDPHTAVAKVVADRMQDKTCPVIVSSTAHYSKFAPAIMQALKIQEINQTSSSQLALLSSYNALPPPHEALLGKTKQQEKMDYQVCAADVNVLKSHVEKLIQNQVF</sequence>
<evidence type="ECO:0000256" key="4">
    <source>
        <dbReference type="PIRSR" id="PIRSR604450-51"/>
    </source>
</evidence>
<reference evidence="7 8" key="1">
    <citation type="journal article" date="2020" name="Nature">
        <title>Six reference-quality genomes reveal evolution of bat adaptations.</title>
        <authorList>
            <person name="Jebb D."/>
            <person name="Huang Z."/>
            <person name="Pippel M."/>
            <person name="Hughes G.M."/>
            <person name="Lavrichenko K."/>
            <person name="Devanna P."/>
            <person name="Winkler S."/>
            <person name="Jermiin L.S."/>
            <person name="Skirmuntt E.C."/>
            <person name="Katzourakis A."/>
            <person name="Burkitt-Gray L."/>
            <person name="Ray D.A."/>
            <person name="Sullivan K.A.M."/>
            <person name="Roscito J.G."/>
            <person name="Kirilenko B.M."/>
            <person name="Davalos L.M."/>
            <person name="Corthals A.P."/>
            <person name="Power M.L."/>
            <person name="Jones G."/>
            <person name="Ransome R.D."/>
            <person name="Dechmann D.K.N."/>
            <person name="Locatelli A.G."/>
            <person name="Puechmaille S.J."/>
            <person name="Fedrigo O."/>
            <person name="Jarvis E.D."/>
            <person name="Hiller M."/>
            <person name="Vernes S.C."/>
            <person name="Myers E.W."/>
            <person name="Teeling E.C."/>
        </authorList>
    </citation>
    <scope>NUCLEOTIDE SEQUENCE [LARGE SCALE GENOMIC DNA]</scope>
    <source>
        <strain evidence="7">MMolMol1</strain>
        <tissue evidence="7">Muscle</tissue>
    </source>
</reference>
<dbReference type="SUPFAM" id="SSF53686">
    <property type="entry name" value="Tryptophan synthase beta subunit-like PLP-dependent enzymes"/>
    <property type="match status" value="1"/>
</dbReference>
<evidence type="ECO:0000256" key="1">
    <source>
        <dbReference type="ARBA" id="ARBA00001933"/>
    </source>
</evidence>
<comment type="caution">
    <text evidence="7">The sequence shown here is derived from an EMBL/GenBank/DDBJ whole genome shotgun (WGS) entry which is preliminary data.</text>
</comment>